<reference evidence="4 6" key="1">
    <citation type="submission" date="2015-11" db="EMBL/GenBank/DDBJ databases">
        <title>Genomic analysis of 38 Legionella species identifies large and diverse effector repertoires.</title>
        <authorList>
            <person name="Burstein D."/>
            <person name="Amaro F."/>
            <person name="Zusman T."/>
            <person name="Lifshitz Z."/>
            <person name="Cohen O."/>
            <person name="Gilbert J.A."/>
            <person name="Pupko T."/>
            <person name="Shuman H.A."/>
            <person name="Segal G."/>
        </authorList>
    </citation>
    <scope>NUCLEOTIDE SEQUENCE [LARGE SCALE GENOMIC DNA]</scope>
    <source>
        <strain evidence="4 6">SC-18-C9</strain>
    </source>
</reference>
<dbReference type="Proteomes" id="UP000054820">
    <property type="component" value="Unassembled WGS sequence"/>
</dbReference>
<evidence type="ECO:0000256" key="2">
    <source>
        <dbReference type="ARBA" id="ARBA00023180"/>
    </source>
</evidence>
<name>A0A378LDG6_9GAMM</name>
<feature type="domain" description="Calcineurin-like phosphoesterase" evidence="3">
    <location>
        <begin position="28"/>
        <end position="266"/>
    </location>
</feature>
<evidence type="ECO:0000313" key="7">
    <source>
        <dbReference type="Proteomes" id="UP000255110"/>
    </source>
</evidence>
<sequence length="390" mass="44753">MEIQLNSFFKVVLLFFCFLHSVYAAPSFLTISDIHYGSSNSSNDGEDTGPEFLKIAMKEYEKLSKKVDFILCLGDLPTHSLFNASKKGEFEKTVFDDLYEHDKDLKPIFYIAGNNDSLLGNYQPFEADGVSPLNYAARWNGACAHCKELIIDGSHMSHDGYYSSYVIPGNKKIILIALNATQWTKTPILSKYPNQEHDALIQLSWLNQQLRKHHAKQLLIAMHEPPGNSYRGEPIWHKTYLEEFIKILNNNKKSYGEITLLTSHTHMDGFRKIRLDNATNVYAYSTPSVSRIHHNYPGMKIFNMDKNLNIKNFTTYYTSDVNSWNDQHYQAINSSNAIFPHCQHKTLSQCLNKLNTQQVCNYLDKGLFYGVKSPNVPIHECNTIYRVIPN</sequence>
<dbReference type="Proteomes" id="UP000255110">
    <property type="component" value="Unassembled WGS sequence"/>
</dbReference>
<reference evidence="5 7" key="2">
    <citation type="submission" date="2018-06" db="EMBL/GenBank/DDBJ databases">
        <authorList>
            <consortium name="Pathogen Informatics"/>
            <person name="Doyle S."/>
        </authorList>
    </citation>
    <scope>NUCLEOTIDE SEQUENCE [LARGE SCALE GENOMIC DNA]</scope>
    <source>
        <strain evidence="5 7">NCTC11991</strain>
    </source>
</reference>
<evidence type="ECO:0000313" key="5">
    <source>
        <dbReference type="EMBL" id="STY22141.1"/>
    </source>
</evidence>
<organism evidence="5 7">
    <name type="scientific">Legionella steigerwaltii</name>
    <dbReference type="NCBI Taxonomy" id="460"/>
    <lineage>
        <taxon>Bacteria</taxon>
        <taxon>Pseudomonadati</taxon>
        <taxon>Pseudomonadota</taxon>
        <taxon>Gammaproteobacteria</taxon>
        <taxon>Legionellales</taxon>
        <taxon>Legionellaceae</taxon>
        <taxon>Legionella</taxon>
    </lineage>
</organism>
<dbReference type="STRING" id="460.Lstg_1402"/>
<dbReference type="SUPFAM" id="SSF56300">
    <property type="entry name" value="Metallo-dependent phosphatases"/>
    <property type="match status" value="1"/>
</dbReference>
<dbReference type="GO" id="GO:0016787">
    <property type="term" value="F:hydrolase activity"/>
    <property type="evidence" value="ECO:0007669"/>
    <property type="project" value="UniProtKB-KW"/>
</dbReference>
<evidence type="ECO:0000256" key="1">
    <source>
        <dbReference type="ARBA" id="ARBA00022801"/>
    </source>
</evidence>
<keyword evidence="2" id="KW-0325">Glycoprotein</keyword>
<dbReference type="InterPro" id="IPR029052">
    <property type="entry name" value="Metallo-depent_PP-like"/>
</dbReference>
<dbReference type="PANTHER" id="PTHR10340:SF57">
    <property type="entry name" value="METALLOPHOS DOMAIN-CONTAINING PROTEIN"/>
    <property type="match status" value="1"/>
</dbReference>
<dbReference type="Gene3D" id="3.60.21.10">
    <property type="match status" value="1"/>
</dbReference>
<evidence type="ECO:0000313" key="4">
    <source>
        <dbReference type="EMBL" id="KTD78121.1"/>
    </source>
</evidence>
<dbReference type="EMBL" id="LNYZ01000010">
    <property type="protein sequence ID" value="KTD78121.1"/>
    <property type="molecule type" value="Genomic_DNA"/>
</dbReference>
<dbReference type="EMBL" id="UGOY01000001">
    <property type="protein sequence ID" value="STY22141.1"/>
    <property type="molecule type" value="Genomic_DNA"/>
</dbReference>
<keyword evidence="1" id="KW-0378">Hydrolase</keyword>
<dbReference type="Pfam" id="PF00149">
    <property type="entry name" value="Metallophos"/>
    <property type="match status" value="1"/>
</dbReference>
<protein>
    <submittedName>
        <fullName evidence="5">Sphingomyelin phosphodiesterase</fullName>
    </submittedName>
</protein>
<accession>A0A378LDG6</accession>
<gene>
    <name evidence="4" type="ORF">Lstg_1402</name>
    <name evidence="5" type="ORF">NCTC11991_00724</name>
</gene>
<dbReference type="PANTHER" id="PTHR10340">
    <property type="entry name" value="SPHINGOMYELIN PHOSPHODIESTERASE"/>
    <property type="match status" value="1"/>
</dbReference>
<dbReference type="InterPro" id="IPR004843">
    <property type="entry name" value="Calcineurin-like_PHP"/>
</dbReference>
<dbReference type="AlphaFoldDB" id="A0A378LDG6"/>
<keyword evidence="6" id="KW-1185">Reference proteome</keyword>
<proteinExistence type="predicted"/>
<evidence type="ECO:0000259" key="3">
    <source>
        <dbReference type="Pfam" id="PF00149"/>
    </source>
</evidence>
<evidence type="ECO:0000313" key="6">
    <source>
        <dbReference type="Proteomes" id="UP000054820"/>
    </source>
</evidence>